<dbReference type="EMBL" id="CYXZ01000010">
    <property type="protein sequence ID" value="CUN01063.1"/>
    <property type="molecule type" value="Genomic_DNA"/>
</dbReference>
<evidence type="ECO:0000256" key="1">
    <source>
        <dbReference type="ARBA" id="ARBA00004613"/>
    </source>
</evidence>
<dbReference type="OrthoDB" id="43281at2"/>
<evidence type="ECO:0000313" key="4">
    <source>
        <dbReference type="EMBL" id="CUN01063.1"/>
    </source>
</evidence>
<proteinExistence type="predicted"/>
<dbReference type="GO" id="GO:0005975">
    <property type="term" value="P:carbohydrate metabolic process"/>
    <property type="evidence" value="ECO:0007669"/>
    <property type="project" value="InterPro"/>
</dbReference>
<sequence>MKVYVCFPEGKAKALTMSYDDGKIQDERLVSIFNHYGIRGTFNLNYGMIDKEGLNPPRIKSSRINELYAGHEIATHTMTHPTIARCPMTEVAEEILADRKGLEQITGRIIRGHAYPNGSYNEEIKQLFRQLGIAYARVVEPAADFALPTDPLEWHPTCHHDAPDLMEKAEFFAEFKKKQYLKLMYVWGHSYEFDNHDNWNVIEDFCAYMGGRDDIWYATNIEIIDYMDAARRLIFSADCRRVYNPNAISVWLEIDGDTVIEVKGGTCLEI</sequence>
<dbReference type="RefSeq" id="WP_055194030.1">
    <property type="nucleotide sequence ID" value="NZ_CABIYH010000010.1"/>
</dbReference>
<comment type="subcellular location">
    <subcellularLocation>
        <location evidence="1">Secreted</location>
    </subcellularLocation>
</comment>
<dbReference type="PROSITE" id="PS51677">
    <property type="entry name" value="NODB"/>
    <property type="match status" value="1"/>
</dbReference>
<dbReference type="InterPro" id="IPR011330">
    <property type="entry name" value="Glyco_hydro/deAcase_b/a-brl"/>
</dbReference>
<dbReference type="GO" id="GO:0016810">
    <property type="term" value="F:hydrolase activity, acting on carbon-nitrogen (but not peptide) bonds"/>
    <property type="evidence" value="ECO:0007669"/>
    <property type="project" value="InterPro"/>
</dbReference>
<dbReference type="Gene3D" id="3.20.20.370">
    <property type="entry name" value="Glycoside hydrolase/deacetylase"/>
    <property type="match status" value="1"/>
</dbReference>
<evidence type="ECO:0000259" key="3">
    <source>
        <dbReference type="PROSITE" id="PS51677"/>
    </source>
</evidence>
<dbReference type="AlphaFoldDB" id="A0A173TE01"/>
<organism evidence="4 5">
    <name type="scientific">Roseburia intestinalis</name>
    <dbReference type="NCBI Taxonomy" id="166486"/>
    <lineage>
        <taxon>Bacteria</taxon>
        <taxon>Bacillati</taxon>
        <taxon>Bacillota</taxon>
        <taxon>Clostridia</taxon>
        <taxon>Lachnospirales</taxon>
        <taxon>Lachnospiraceae</taxon>
        <taxon>Roseburia</taxon>
    </lineage>
</organism>
<dbReference type="CDD" id="cd10967">
    <property type="entry name" value="CE4_GLA_like_6s"/>
    <property type="match status" value="1"/>
</dbReference>
<feature type="domain" description="NodB homology" evidence="3">
    <location>
        <begin position="13"/>
        <end position="270"/>
    </location>
</feature>
<name>A0A173TE01_9FIRM</name>
<dbReference type="PaxDb" id="166486-ERS852572_01494"/>
<dbReference type="PANTHER" id="PTHR34216">
    <property type="match status" value="1"/>
</dbReference>
<protein>
    <submittedName>
        <fullName evidence="4">Chitooligosaccharide deacetylase NodB</fullName>
    </submittedName>
</protein>
<dbReference type="Proteomes" id="UP000095350">
    <property type="component" value="Unassembled WGS sequence"/>
</dbReference>
<evidence type="ECO:0000313" key="5">
    <source>
        <dbReference type="Proteomes" id="UP000095350"/>
    </source>
</evidence>
<dbReference type="PANTHER" id="PTHR34216:SF3">
    <property type="entry name" value="POLY-BETA-1,6-N-ACETYL-D-GLUCOSAMINE N-DEACETYLASE"/>
    <property type="match status" value="1"/>
</dbReference>
<dbReference type="SUPFAM" id="SSF88713">
    <property type="entry name" value="Glycoside hydrolase/deacetylase"/>
    <property type="match status" value="1"/>
</dbReference>
<dbReference type="Pfam" id="PF01522">
    <property type="entry name" value="Polysacc_deac_1"/>
    <property type="match status" value="1"/>
</dbReference>
<gene>
    <name evidence="4" type="ORF">ERS852572_01494</name>
</gene>
<evidence type="ECO:0000256" key="2">
    <source>
        <dbReference type="ARBA" id="ARBA00022729"/>
    </source>
</evidence>
<accession>A0A173TE01</accession>
<dbReference type="InterPro" id="IPR051398">
    <property type="entry name" value="Polysacch_Deacetylase"/>
</dbReference>
<reference evidence="4 5" key="1">
    <citation type="submission" date="2015-09" db="EMBL/GenBank/DDBJ databases">
        <authorList>
            <consortium name="Pathogen Informatics"/>
        </authorList>
    </citation>
    <scope>NUCLEOTIDE SEQUENCE [LARGE SCALE GENOMIC DNA]</scope>
    <source>
        <strain evidence="4 5">2789STDY5834960</strain>
    </source>
</reference>
<dbReference type="GO" id="GO:0005576">
    <property type="term" value="C:extracellular region"/>
    <property type="evidence" value="ECO:0007669"/>
    <property type="project" value="UniProtKB-SubCell"/>
</dbReference>
<dbReference type="STRING" id="166486.ERS852572_01494"/>
<dbReference type="InterPro" id="IPR002509">
    <property type="entry name" value="NODB_dom"/>
</dbReference>
<keyword evidence="2" id="KW-0732">Signal</keyword>